<dbReference type="PANTHER" id="PTHR36325">
    <property type="entry name" value="MYOSIN-2 HEAVY CHAIN-LIKE PROTEIN"/>
    <property type="match status" value="1"/>
</dbReference>
<feature type="compositionally biased region" description="Basic and acidic residues" evidence="1">
    <location>
        <begin position="387"/>
        <end position="407"/>
    </location>
</feature>
<evidence type="ECO:0000313" key="2">
    <source>
        <dbReference type="EMBL" id="KAK9908000.1"/>
    </source>
</evidence>
<evidence type="ECO:0000256" key="1">
    <source>
        <dbReference type="SAM" id="MobiDB-lite"/>
    </source>
</evidence>
<feature type="region of interest" description="Disordered" evidence="1">
    <location>
        <begin position="560"/>
        <end position="662"/>
    </location>
</feature>
<proteinExistence type="predicted"/>
<comment type="caution">
    <text evidence="2">The sequence shown here is derived from an EMBL/GenBank/DDBJ whole genome shotgun (WGS) entry which is preliminary data.</text>
</comment>
<feature type="region of interest" description="Disordered" evidence="1">
    <location>
        <begin position="110"/>
        <end position="166"/>
    </location>
</feature>
<evidence type="ECO:0000313" key="3">
    <source>
        <dbReference type="Proteomes" id="UP001491310"/>
    </source>
</evidence>
<dbReference type="EMBL" id="JALJOT010000008">
    <property type="protein sequence ID" value="KAK9908000.1"/>
    <property type="molecule type" value="Genomic_DNA"/>
</dbReference>
<dbReference type="PANTHER" id="PTHR36325:SF1">
    <property type="entry name" value="MYOSIN-2 HEAVY CHAIN-LIKE PROTEIN"/>
    <property type="match status" value="1"/>
</dbReference>
<feature type="region of interest" description="Disordered" evidence="1">
    <location>
        <begin position="84"/>
        <end position="103"/>
    </location>
</feature>
<keyword evidence="3" id="KW-1185">Reference proteome</keyword>
<reference evidence="2 3" key="1">
    <citation type="journal article" date="2024" name="Nat. Commun.">
        <title>Phylogenomics reveals the evolutionary origins of lichenization in chlorophyte algae.</title>
        <authorList>
            <person name="Puginier C."/>
            <person name="Libourel C."/>
            <person name="Otte J."/>
            <person name="Skaloud P."/>
            <person name="Haon M."/>
            <person name="Grisel S."/>
            <person name="Petersen M."/>
            <person name="Berrin J.G."/>
            <person name="Delaux P.M."/>
            <person name="Dal Grande F."/>
            <person name="Keller J."/>
        </authorList>
    </citation>
    <scope>NUCLEOTIDE SEQUENCE [LARGE SCALE GENOMIC DNA]</scope>
    <source>
        <strain evidence="2 3">SAG 216-7</strain>
    </source>
</reference>
<organism evidence="2 3">
    <name type="scientific">Coccomyxa subellipsoidea</name>
    <dbReference type="NCBI Taxonomy" id="248742"/>
    <lineage>
        <taxon>Eukaryota</taxon>
        <taxon>Viridiplantae</taxon>
        <taxon>Chlorophyta</taxon>
        <taxon>core chlorophytes</taxon>
        <taxon>Trebouxiophyceae</taxon>
        <taxon>Trebouxiophyceae incertae sedis</taxon>
        <taxon>Coccomyxaceae</taxon>
        <taxon>Coccomyxa</taxon>
    </lineage>
</organism>
<feature type="region of interest" description="Disordered" evidence="1">
    <location>
        <begin position="261"/>
        <end position="281"/>
    </location>
</feature>
<name>A0ABR2YLW3_9CHLO</name>
<gene>
    <name evidence="2" type="ORF">WJX75_001302</name>
</gene>
<protein>
    <submittedName>
        <fullName evidence="2">Uncharacterized protein</fullName>
    </submittedName>
</protein>
<accession>A0ABR2YLW3</accession>
<feature type="compositionally biased region" description="Low complexity" evidence="1">
    <location>
        <begin position="608"/>
        <end position="620"/>
    </location>
</feature>
<feature type="region of interest" description="Disordered" evidence="1">
    <location>
        <begin position="387"/>
        <end position="469"/>
    </location>
</feature>
<feature type="compositionally biased region" description="Low complexity" evidence="1">
    <location>
        <begin position="135"/>
        <end position="145"/>
    </location>
</feature>
<feature type="region of interest" description="Disordered" evidence="1">
    <location>
        <begin position="515"/>
        <end position="534"/>
    </location>
</feature>
<feature type="compositionally biased region" description="Polar residues" evidence="1">
    <location>
        <begin position="622"/>
        <end position="634"/>
    </location>
</feature>
<feature type="compositionally biased region" description="Basic and acidic residues" evidence="1">
    <location>
        <begin position="441"/>
        <end position="456"/>
    </location>
</feature>
<sequence>MDDSSAPIFSESSAVRLPLQEHNDAFKSRTKTASKAQRVTVENSGEAAASPLYKILRSGKRILQTPARAARVAVEQPTTTIKKASRVPLTQEPGGDVENLGDNDEKLTDASVEASASEQTADGVTDPEADSSWLVSTETVPVVTSEAEDIADKTTAQDSPDESPVQTGYDACLAEMYEAGLMTKSTLTYSCDTDAVAASHGLVNMYSPLPVKTPQNTPAVKEQTVPQKLQLLCTDSEVEDVPSPPSSSRVHPSSYALDDSFSLDCSPAPTAPAPKHLQSSTPTLDASLDAQQTPQEVGGIPTQDTSAAAFIPRQKATPFMERKLRDIKAKEWSADDGVKVHKSKLERMKEEAAAAARLKSMSSADKTLVRRLVQQAVGKAVKTDGKDLGEGLVKHKSRLEKEKEAATERAATGTQGGKAKKNIAPSSGERQGLSAMKAHKSRLEREREEAAARRAEVSAAGQEKPLPSYMRATKASIAMKKEGSLGDDMKVHKSQLERDRDAALAAQAARKIAGVNPLTPFPHKGRRSEAASAAAQAAFGGHGLGSMPVHKSALEKEKEAVAKNGAGLPKRAPRPPVSRATSVPAGGGLGDMKVHKSRLQKDKEAWDKAAAAHAAAGKVKPSSGTLRQATSNFMPPTEAFSKKAGAVTPSKEEDGFSSFVPN</sequence>
<dbReference type="Proteomes" id="UP001491310">
    <property type="component" value="Unassembled WGS sequence"/>
</dbReference>